<dbReference type="PROSITE" id="PS00211">
    <property type="entry name" value="ABC_TRANSPORTER_1"/>
    <property type="match status" value="1"/>
</dbReference>
<reference evidence="12 13" key="1">
    <citation type="submission" date="2018-01" db="EMBL/GenBank/DDBJ databases">
        <title>Metagenomic assembled genomes from two thermal pools in the Uzon Caldera, Kamchatka, Russia.</title>
        <authorList>
            <person name="Wilkins L."/>
            <person name="Ettinger C."/>
        </authorList>
    </citation>
    <scope>NUCLEOTIDE SEQUENCE [LARGE SCALE GENOMIC DNA]</scope>
    <source>
        <strain evidence="12">ZAV-07</strain>
    </source>
</reference>
<evidence type="ECO:0000259" key="10">
    <source>
        <dbReference type="PROSITE" id="PS50893"/>
    </source>
</evidence>
<feature type="domain" description="ABC transporter" evidence="10">
    <location>
        <begin position="336"/>
        <end position="571"/>
    </location>
</feature>
<keyword evidence="3" id="KW-1003">Cell membrane</keyword>
<keyword evidence="5" id="KW-0547">Nucleotide-binding</keyword>
<dbReference type="SUPFAM" id="SSF90123">
    <property type="entry name" value="ABC transporter transmembrane region"/>
    <property type="match status" value="1"/>
</dbReference>
<dbReference type="SUPFAM" id="SSF52540">
    <property type="entry name" value="P-loop containing nucleoside triphosphate hydrolases"/>
    <property type="match status" value="1"/>
</dbReference>
<protein>
    <submittedName>
        <fullName evidence="12">Multidrug ABC transporter ATP-binding protein</fullName>
    </submittedName>
</protein>
<evidence type="ECO:0000256" key="6">
    <source>
        <dbReference type="ARBA" id="ARBA00022840"/>
    </source>
</evidence>
<evidence type="ECO:0000256" key="1">
    <source>
        <dbReference type="ARBA" id="ARBA00004651"/>
    </source>
</evidence>
<accession>A0A2J6WFL7</accession>
<dbReference type="PROSITE" id="PS50929">
    <property type="entry name" value="ABC_TM1F"/>
    <property type="match status" value="1"/>
</dbReference>
<feature type="transmembrane region" description="Helical" evidence="9">
    <location>
        <begin position="60"/>
        <end position="80"/>
    </location>
</feature>
<dbReference type="Gene3D" id="3.40.50.300">
    <property type="entry name" value="P-loop containing nucleotide triphosphate hydrolases"/>
    <property type="match status" value="1"/>
</dbReference>
<evidence type="ECO:0000256" key="5">
    <source>
        <dbReference type="ARBA" id="ARBA00022741"/>
    </source>
</evidence>
<keyword evidence="8 9" id="KW-0472">Membrane</keyword>
<feature type="transmembrane region" description="Helical" evidence="9">
    <location>
        <begin position="161"/>
        <end position="187"/>
    </location>
</feature>
<keyword evidence="2" id="KW-0813">Transport</keyword>
<keyword evidence="6 12" id="KW-0067">ATP-binding</keyword>
<organism evidence="12 13">
    <name type="scientific">Caldisericum exile</name>
    <dbReference type="NCBI Taxonomy" id="693075"/>
    <lineage>
        <taxon>Bacteria</taxon>
        <taxon>Pseudomonadati</taxon>
        <taxon>Caldisericota/Cryosericota group</taxon>
        <taxon>Caldisericota</taxon>
        <taxon>Caldisericia</taxon>
        <taxon>Caldisericales</taxon>
        <taxon>Caldisericaceae</taxon>
        <taxon>Caldisericum</taxon>
    </lineage>
</organism>
<evidence type="ECO:0000259" key="11">
    <source>
        <dbReference type="PROSITE" id="PS50929"/>
    </source>
</evidence>
<dbReference type="GO" id="GO:0005524">
    <property type="term" value="F:ATP binding"/>
    <property type="evidence" value="ECO:0007669"/>
    <property type="project" value="UniProtKB-KW"/>
</dbReference>
<evidence type="ECO:0000256" key="2">
    <source>
        <dbReference type="ARBA" id="ARBA00022448"/>
    </source>
</evidence>
<dbReference type="FunFam" id="3.40.50.300:FF:000221">
    <property type="entry name" value="Multidrug ABC transporter ATP-binding protein"/>
    <property type="match status" value="1"/>
</dbReference>
<evidence type="ECO:0000256" key="3">
    <source>
        <dbReference type="ARBA" id="ARBA00022475"/>
    </source>
</evidence>
<dbReference type="PROSITE" id="PS50893">
    <property type="entry name" value="ABC_TRANSPORTER_2"/>
    <property type="match status" value="1"/>
</dbReference>
<dbReference type="CDD" id="cd18548">
    <property type="entry name" value="ABC_6TM_Tm287_like"/>
    <property type="match status" value="1"/>
</dbReference>
<dbReference type="InterPro" id="IPR027417">
    <property type="entry name" value="P-loop_NTPase"/>
</dbReference>
<dbReference type="Gene3D" id="1.20.1560.10">
    <property type="entry name" value="ABC transporter type 1, transmembrane domain"/>
    <property type="match status" value="1"/>
</dbReference>
<evidence type="ECO:0000256" key="8">
    <source>
        <dbReference type="ARBA" id="ARBA00023136"/>
    </source>
</evidence>
<dbReference type="InterPro" id="IPR003593">
    <property type="entry name" value="AAA+_ATPase"/>
</dbReference>
<dbReference type="GO" id="GO:0005886">
    <property type="term" value="C:plasma membrane"/>
    <property type="evidence" value="ECO:0007669"/>
    <property type="project" value="UniProtKB-SubCell"/>
</dbReference>
<gene>
    <name evidence="12" type="ORF">C0189_01015</name>
</gene>
<dbReference type="Pfam" id="PF00664">
    <property type="entry name" value="ABC_membrane"/>
    <property type="match status" value="1"/>
</dbReference>
<name>A0A2J6WFL7_9BACT</name>
<dbReference type="GO" id="GO:0015421">
    <property type="term" value="F:ABC-type oligopeptide transporter activity"/>
    <property type="evidence" value="ECO:0007669"/>
    <property type="project" value="TreeGrafter"/>
</dbReference>
<feature type="transmembrane region" description="Helical" evidence="9">
    <location>
        <begin position="274"/>
        <end position="299"/>
    </location>
</feature>
<evidence type="ECO:0000313" key="13">
    <source>
        <dbReference type="Proteomes" id="UP000237040"/>
    </source>
</evidence>
<dbReference type="AlphaFoldDB" id="A0A2J6WFL7"/>
<keyword evidence="4 9" id="KW-0812">Transmembrane</keyword>
<dbReference type="InterPro" id="IPR017871">
    <property type="entry name" value="ABC_transporter-like_CS"/>
</dbReference>
<evidence type="ECO:0000313" key="12">
    <source>
        <dbReference type="EMBL" id="PMP68546.1"/>
    </source>
</evidence>
<evidence type="ECO:0000256" key="7">
    <source>
        <dbReference type="ARBA" id="ARBA00022989"/>
    </source>
</evidence>
<proteinExistence type="predicted"/>
<dbReference type="InterPro" id="IPR039421">
    <property type="entry name" value="Type_1_exporter"/>
</dbReference>
<dbReference type="InterPro" id="IPR011527">
    <property type="entry name" value="ABC1_TM_dom"/>
</dbReference>
<feature type="domain" description="ABC transmembrane type-1" evidence="11">
    <location>
        <begin position="35"/>
        <end position="301"/>
    </location>
</feature>
<dbReference type="GO" id="GO:0016887">
    <property type="term" value="F:ATP hydrolysis activity"/>
    <property type="evidence" value="ECO:0007669"/>
    <property type="project" value="InterPro"/>
</dbReference>
<dbReference type="InterPro" id="IPR003439">
    <property type="entry name" value="ABC_transporter-like_ATP-bd"/>
</dbReference>
<feature type="transmembrane region" description="Helical" evidence="9">
    <location>
        <begin position="241"/>
        <end position="262"/>
    </location>
</feature>
<dbReference type="InterPro" id="IPR036640">
    <property type="entry name" value="ABC1_TM_sf"/>
</dbReference>
<comment type="subcellular location">
    <subcellularLocation>
        <location evidence="1">Cell membrane</location>
        <topology evidence="1">Multi-pass membrane protein</topology>
    </subcellularLocation>
</comment>
<comment type="caution">
    <text evidence="12">The sequence shown here is derived from an EMBL/GenBank/DDBJ whole genome shotgun (WGS) entry which is preliminary data.</text>
</comment>
<feature type="transmembrane region" description="Helical" evidence="9">
    <location>
        <begin position="12"/>
        <end position="29"/>
    </location>
</feature>
<dbReference type="Proteomes" id="UP000237040">
    <property type="component" value="Unassembled WGS sequence"/>
</dbReference>
<sequence length="584" mass="64972">MRSLLKLYGNLKKYWFLIVPAIIFIYLQVRANLELPTIMMRIVNDGILPGDINYISQQGMFMLVIAGLGILASIAANFLASHASMGLGRDIRSKLFRHVESFSLSEFNKFGASTLLTRTSNDVVQIQQSTQMLIMMLSNAIFTGIDALILAYNASPYLTRVLFVAIPIIALVIAIFIKPITTLFLLIQKEIDKINKVVRENITGVRVIRAFNKIDYEKKRFDNANLDVTNTYIKANRIMAVLMPLAMISMNLATVAIIWYGAKGIDLGNTNLGSMVAFIQYAMMILMSIVFLTILFVMLPRAVAASERVVEVLETPIEIKDPETPKAFPDERKGNIQFIDVSFKYIGAEEPVLHNITFEAKPGEVVGILGTTGSGKTTLVNLIPRLYDVTSGRLLIDGIDVRDVPQEELRKRISYVPQRAVIFTGTIKENIKMGKPDATDEEIIEAAKIAQAHGFIERLPQGYDTIISEGGTNLSGGQKQRISIARGILRRGDIFVFDDCFSALDFKTEAKLRAALKDIIKNSTVILVAQRVASVMNADKIVVLDEGRIVGIGNHKELMETSEVYREIVFSQLSQEDLVREGLV</sequence>
<feature type="transmembrane region" description="Helical" evidence="9">
    <location>
        <begin position="133"/>
        <end position="155"/>
    </location>
</feature>
<dbReference type="Pfam" id="PF00005">
    <property type="entry name" value="ABC_tran"/>
    <property type="match status" value="1"/>
</dbReference>
<dbReference type="EMBL" id="PNIL01000016">
    <property type="protein sequence ID" value="PMP68546.1"/>
    <property type="molecule type" value="Genomic_DNA"/>
</dbReference>
<dbReference type="SMART" id="SM00382">
    <property type="entry name" value="AAA"/>
    <property type="match status" value="1"/>
</dbReference>
<dbReference type="PANTHER" id="PTHR43394">
    <property type="entry name" value="ATP-DEPENDENT PERMEASE MDL1, MITOCHONDRIAL"/>
    <property type="match status" value="1"/>
</dbReference>
<evidence type="ECO:0000256" key="4">
    <source>
        <dbReference type="ARBA" id="ARBA00022692"/>
    </source>
</evidence>
<evidence type="ECO:0000256" key="9">
    <source>
        <dbReference type="SAM" id="Phobius"/>
    </source>
</evidence>
<keyword evidence="7 9" id="KW-1133">Transmembrane helix</keyword>
<dbReference type="PANTHER" id="PTHR43394:SF1">
    <property type="entry name" value="ATP-BINDING CASSETTE SUB-FAMILY B MEMBER 10, MITOCHONDRIAL"/>
    <property type="match status" value="1"/>
</dbReference>